<comment type="caution">
    <text evidence="2">The sequence shown here is derived from an EMBL/GenBank/DDBJ whole genome shotgun (WGS) entry which is preliminary data.</text>
</comment>
<dbReference type="Gene3D" id="2.60.40.1190">
    <property type="match status" value="1"/>
</dbReference>
<dbReference type="EMBL" id="BSDE01000004">
    <property type="protein sequence ID" value="GLH73827.1"/>
    <property type="molecule type" value="Genomic_DNA"/>
</dbReference>
<evidence type="ECO:0000313" key="3">
    <source>
        <dbReference type="Proteomes" id="UP001165069"/>
    </source>
</evidence>
<dbReference type="RefSeq" id="WP_285575439.1">
    <property type="nucleotide sequence ID" value="NZ_BSDE01000004.1"/>
</dbReference>
<dbReference type="SUPFAM" id="SSF49344">
    <property type="entry name" value="CBD9-like"/>
    <property type="match status" value="1"/>
</dbReference>
<protein>
    <recommendedName>
        <fullName evidence="1">Carbohydrate-binding domain-containing protein</fullName>
    </recommendedName>
</protein>
<proteinExistence type="predicted"/>
<feature type="domain" description="Carbohydrate-binding" evidence="1">
    <location>
        <begin position="63"/>
        <end position="117"/>
    </location>
</feature>
<sequence length="274" mass="31763">MERYGIPEDQLAHYTCLRAPEAFAIDGNLDKAAWRAAPKSHRFVDLVSGEPGFFDTRVACLWDERALYVGFWIQEPQVRATLTERDSFIWFDNDVEVFFGGEDCYYEFEVNALNTIYEVFYIYQDALKRGSRFDRPEFDLYTRDVDVLCGYQDASRIGKHPRGKRWAFMDWDFPGLQSAVQVQGRLNDPKHLDQGWTVELAFPWEGMKALFANRPFPPREGDTLRASFSRFEALRYHGKTVQESPGWALNAHGVYDSHIPECFSVLHFSGQVAR</sequence>
<dbReference type="CDD" id="cd09620">
    <property type="entry name" value="CBM9_like_3"/>
    <property type="match status" value="1"/>
</dbReference>
<gene>
    <name evidence="2" type="ORF">GETHLI_23290</name>
</gene>
<name>A0ABQ5QGP0_9BACT</name>
<dbReference type="Pfam" id="PF16011">
    <property type="entry name" value="CBM9_2"/>
    <property type="match status" value="1"/>
</dbReference>
<keyword evidence="3" id="KW-1185">Reference proteome</keyword>
<dbReference type="PANTHER" id="PTHR35532">
    <property type="entry name" value="SIMILAR TO POLYHYDROXYALKANOATE DEPOLYMERASE"/>
    <property type="match status" value="1"/>
</dbReference>
<reference evidence="2 3" key="1">
    <citation type="journal article" date="2023" name="Antonie Van Leeuwenhoek">
        <title>Mesoterricola silvestris gen. nov., sp. nov., Mesoterricola sediminis sp. nov., Geothrix oryzae sp. nov., Geothrix edaphica sp. nov., Geothrix rubra sp. nov., and Geothrix limicola sp. nov., six novel members of Acidobacteriota isolated from soils.</title>
        <authorList>
            <person name="Itoh H."/>
            <person name="Sugisawa Y."/>
            <person name="Mise K."/>
            <person name="Xu Z."/>
            <person name="Kuniyasu M."/>
            <person name="Ushijima N."/>
            <person name="Kawano K."/>
            <person name="Kobayashi E."/>
            <person name="Shiratori Y."/>
            <person name="Masuda Y."/>
            <person name="Senoo K."/>
        </authorList>
    </citation>
    <scope>NUCLEOTIDE SEQUENCE [LARGE SCALE GENOMIC DNA]</scope>
    <source>
        <strain evidence="2 3">Red804</strain>
    </source>
</reference>
<evidence type="ECO:0000259" key="1">
    <source>
        <dbReference type="Pfam" id="PF16011"/>
    </source>
</evidence>
<evidence type="ECO:0000313" key="2">
    <source>
        <dbReference type="EMBL" id="GLH73827.1"/>
    </source>
</evidence>
<organism evidence="2 3">
    <name type="scientific">Geothrix limicola</name>
    <dbReference type="NCBI Taxonomy" id="2927978"/>
    <lineage>
        <taxon>Bacteria</taxon>
        <taxon>Pseudomonadati</taxon>
        <taxon>Acidobacteriota</taxon>
        <taxon>Holophagae</taxon>
        <taxon>Holophagales</taxon>
        <taxon>Holophagaceae</taxon>
        <taxon>Geothrix</taxon>
    </lineage>
</organism>
<dbReference type="PANTHER" id="PTHR35532:SF5">
    <property type="entry name" value="CARBOHYDRATE-BINDING DOMAIN-CONTAINING PROTEIN"/>
    <property type="match status" value="1"/>
</dbReference>
<accession>A0ABQ5QGP0</accession>
<dbReference type="Proteomes" id="UP001165069">
    <property type="component" value="Unassembled WGS sequence"/>
</dbReference>
<dbReference type="InterPro" id="IPR010502">
    <property type="entry name" value="Carb-bd_dom_fam9"/>
</dbReference>